<reference evidence="1" key="1">
    <citation type="submission" date="2020-09" db="EMBL/GenBank/DDBJ databases">
        <title>Genome-Enabled Discovery of Anthraquinone Biosynthesis in Senna tora.</title>
        <authorList>
            <person name="Kang S.-H."/>
            <person name="Pandey R.P."/>
            <person name="Lee C.-M."/>
            <person name="Sim J.-S."/>
            <person name="Jeong J.-T."/>
            <person name="Choi B.-S."/>
            <person name="Jung M."/>
            <person name="Ginzburg D."/>
            <person name="Zhao K."/>
            <person name="Won S.Y."/>
            <person name="Oh T.-J."/>
            <person name="Yu Y."/>
            <person name="Kim N.-H."/>
            <person name="Lee O.R."/>
            <person name="Lee T.-H."/>
            <person name="Bashyal P."/>
            <person name="Kim T.-S."/>
            <person name="Lee W.-H."/>
            <person name="Kawkins C."/>
            <person name="Kim C.-K."/>
            <person name="Kim J.S."/>
            <person name="Ahn B.O."/>
            <person name="Rhee S.Y."/>
            <person name="Sohng J.K."/>
        </authorList>
    </citation>
    <scope>NUCLEOTIDE SEQUENCE</scope>
    <source>
        <tissue evidence="1">Leaf</tissue>
    </source>
</reference>
<accession>A0A834TKG1</accession>
<evidence type="ECO:0000313" key="1">
    <source>
        <dbReference type="EMBL" id="KAF7822550.1"/>
    </source>
</evidence>
<evidence type="ECO:0000313" key="2">
    <source>
        <dbReference type="Proteomes" id="UP000634136"/>
    </source>
</evidence>
<dbReference type="EMBL" id="JAAIUW010000007">
    <property type="protein sequence ID" value="KAF7822550.1"/>
    <property type="molecule type" value="Genomic_DNA"/>
</dbReference>
<sequence length="51" mass="5855">MRKGDSKSPSVDETSRCFCLFRVEVGWEKKSFSLFGLVIWQAAQLKSSDRI</sequence>
<keyword evidence="2" id="KW-1185">Reference proteome</keyword>
<proteinExistence type="predicted"/>
<organism evidence="1 2">
    <name type="scientific">Senna tora</name>
    <dbReference type="NCBI Taxonomy" id="362788"/>
    <lineage>
        <taxon>Eukaryota</taxon>
        <taxon>Viridiplantae</taxon>
        <taxon>Streptophyta</taxon>
        <taxon>Embryophyta</taxon>
        <taxon>Tracheophyta</taxon>
        <taxon>Spermatophyta</taxon>
        <taxon>Magnoliopsida</taxon>
        <taxon>eudicotyledons</taxon>
        <taxon>Gunneridae</taxon>
        <taxon>Pentapetalae</taxon>
        <taxon>rosids</taxon>
        <taxon>fabids</taxon>
        <taxon>Fabales</taxon>
        <taxon>Fabaceae</taxon>
        <taxon>Caesalpinioideae</taxon>
        <taxon>Cassia clade</taxon>
        <taxon>Senna</taxon>
    </lineage>
</organism>
<dbReference type="Proteomes" id="UP000634136">
    <property type="component" value="Unassembled WGS sequence"/>
</dbReference>
<name>A0A834TKG1_9FABA</name>
<protein>
    <submittedName>
        <fullName evidence="1">Uncharacterized protein</fullName>
    </submittedName>
</protein>
<dbReference type="AlphaFoldDB" id="A0A834TKG1"/>
<gene>
    <name evidence="1" type="ORF">G2W53_020694</name>
</gene>
<comment type="caution">
    <text evidence="1">The sequence shown here is derived from an EMBL/GenBank/DDBJ whole genome shotgun (WGS) entry which is preliminary data.</text>
</comment>